<evidence type="ECO:0000256" key="1">
    <source>
        <dbReference type="SAM" id="MobiDB-lite"/>
    </source>
</evidence>
<dbReference type="PANTHER" id="PTHR48190">
    <property type="entry name" value="PROGRAMMED CELL DEATH PROTEIN 7"/>
    <property type="match status" value="1"/>
</dbReference>
<dbReference type="PANTHER" id="PTHR48190:SF2">
    <property type="entry name" value="PROGRAMMED CELL DEATH PROTEIN 7"/>
    <property type="match status" value="1"/>
</dbReference>
<dbReference type="EMBL" id="MCOG01000260">
    <property type="protein sequence ID" value="ORY21716.1"/>
    <property type="molecule type" value="Genomic_DNA"/>
</dbReference>
<accession>A0A1Y2AGT1</accession>
<dbReference type="STRING" id="1754190.A0A1Y2AGT1"/>
<organism evidence="2 3">
    <name type="scientific">Neocallimastix californiae</name>
    <dbReference type="NCBI Taxonomy" id="1754190"/>
    <lineage>
        <taxon>Eukaryota</taxon>
        <taxon>Fungi</taxon>
        <taxon>Fungi incertae sedis</taxon>
        <taxon>Chytridiomycota</taxon>
        <taxon>Chytridiomycota incertae sedis</taxon>
        <taxon>Neocallimastigomycetes</taxon>
        <taxon>Neocallimastigales</taxon>
        <taxon>Neocallimastigaceae</taxon>
        <taxon>Neocallimastix</taxon>
    </lineage>
</organism>
<dbReference type="Proteomes" id="UP000193920">
    <property type="component" value="Unassembled WGS sequence"/>
</dbReference>
<reference evidence="2 3" key="1">
    <citation type="submission" date="2016-08" db="EMBL/GenBank/DDBJ databases">
        <title>A Parts List for Fungal Cellulosomes Revealed by Comparative Genomics.</title>
        <authorList>
            <consortium name="DOE Joint Genome Institute"/>
            <person name="Haitjema C.H."/>
            <person name="Gilmore S.P."/>
            <person name="Henske J.K."/>
            <person name="Solomon K.V."/>
            <person name="De Groot R."/>
            <person name="Kuo A."/>
            <person name="Mondo S.J."/>
            <person name="Salamov A.A."/>
            <person name="Labutti K."/>
            <person name="Zhao Z."/>
            <person name="Chiniquy J."/>
            <person name="Barry K."/>
            <person name="Brewer H.M."/>
            <person name="Purvine S.O."/>
            <person name="Wright A.T."/>
            <person name="Boxma B."/>
            <person name="Van Alen T."/>
            <person name="Hackstein J.H."/>
            <person name="Baker S.E."/>
            <person name="Grigoriev I.V."/>
            <person name="O'Malley M.A."/>
        </authorList>
    </citation>
    <scope>NUCLEOTIDE SEQUENCE [LARGE SCALE GENOMIC DNA]</scope>
    <source>
        <strain evidence="2 3">G1</strain>
    </source>
</reference>
<proteinExistence type="predicted"/>
<gene>
    <name evidence="2" type="ORF">LY90DRAFT_676144</name>
</gene>
<dbReference type="InterPro" id="IPR031974">
    <property type="entry name" value="PDCD7"/>
</dbReference>
<dbReference type="OrthoDB" id="2157897at2759"/>
<dbReference type="GO" id="GO:0005689">
    <property type="term" value="C:U12-type spliceosomal complex"/>
    <property type="evidence" value="ECO:0007669"/>
    <property type="project" value="TreeGrafter"/>
</dbReference>
<feature type="region of interest" description="Disordered" evidence="1">
    <location>
        <begin position="371"/>
        <end position="390"/>
    </location>
</feature>
<feature type="compositionally biased region" description="Low complexity" evidence="1">
    <location>
        <begin position="379"/>
        <end position="390"/>
    </location>
</feature>
<dbReference type="Pfam" id="PF16021">
    <property type="entry name" value="PDCD7"/>
    <property type="match status" value="1"/>
</dbReference>
<sequence length="514" mass="60923">MNFNNNNNNKDNNINYYINQASSNGPYYQFQFVPPPKLPFQNNIPSTLKDGLTGNGTTTTSTILNQSNSQSSYLNYFNYTNITIPKVNDIQNPISFNSANVKQEEIKKDIESDLKNKNQIIKNPYLLNYIEKDKKWFEKWYTNEDKNNINEINSFKKVKYLDVINSFLEVYKNIEEMKKIKNQLENKEDPKKIELSLSNFNEKINKFNSLKDSISTKLKNLNNVNSISNWKFKKNKMKKKRSHEKKKSKIKELIIEEKSKVDNNKDNHKELEIKDMNYSKDINNKSTSKIKEKELFNIDSLIKKQRTEKNLDLIDCQNLIDMIQKLQKIRNIRRSKEVKRQNISFFENNPEILKIEERIEALSEAIKPIKRKKKKNKTNHNTNTNINNVKKDINNYNDNVTRNSLLLNTQVENNIKKNFNIPVNKAPIAIKKRKIYHFTEKNRKLLKIKCEPYSNIYEYFNNTKLTMKSLIYIRKEWDRYIVKEGGTSIPPHFVKPDPPASIYWAQYLVNENKK</sequence>
<comment type="caution">
    <text evidence="2">The sequence shown here is derived from an EMBL/GenBank/DDBJ whole genome shotgun (WGS) entry which is preliminary data.</text>
</comment>
<dbReference type="InterPro" id="IPR052831">
    <property type="entry name" value="Apoptosis_promoter"/>
</dbReference>
<protein>
    <submittedName>
        <fullName evidence="2">Uncharacterized protein</fullName>
    </submittedName>
</protein>
<name>A0A1Y2AGT1_9FUNG</name>
<dbReference type="AlphaFoldDB" id="A0A1Y2AGT1"/>
<keyword evidence="3" id="KW-1185">Reference proteome</keyword>
<evidence type="ECO:0000313" key="3">
    <source>
        <dbReference type="Proteomes" id="UP000193920"/>
    </source>
</evidence>
<evidence type="ECO:0000313" key="2">
    <source>
        <dbReference type="EMBL" id="ORY21716.1"/>
    </source>
</evidence>